<evidence type="ECO:0000256" key="2">
    <source>
        <dbReference type="SAM" id="Phobius"/>
    </source>
</evidence>
<evidence type="ECO:0000313" key="4">
    <source>
        <dbReference type="Proteomes" id="UP000549394"/>
    </source>
</evidence>
<feature type="coiled-coil region" evidence="1">
    <location>
        <begin position="93"/>
        <end position="135"/>
    </location>
</feature>
<gene>
    <name evidence="3" type="ORF">DGYR_LOCUS2293</name>
</gene>
<comment type="caution">
    <text evidence="3">The sequence shown here is derived from an EMBL/GenBank/DDBJ whole genome shotgun (WGS) entry which is preliminary data.</text>
</comment>
<feature type="transmembrane region" description="Helical" evidence="2">
    <location>
        <begin position="209"/>
        <end position="229"/>
    </location>
</feature>
<evidence type="ECO:0000256" key="1">
    <source>
        <dbReference type="SAM" id="Coils"/>
    </source>
</evidence>
<sequence length="243" mass="28804">MRILLKEWNDKFFHLINKNLNILDVVKESFLIRRIRDIGLEIDKDNANKNIEDTLTDDRKKELELLEIDKQYEIDSLRMNIDTYKELILESKIEGLKIKLDIFKQTNRELNKKEIEQTKQLISQLENDKKYLERLILEDKTRKLSKYIIEVALNKLKHLSPSQNLLVKGEDSPTSYITYLTPYKRNAKKTVTENIQLDKRKSKKRRKKILLWGLGSIANVGLSLSAVIIPCVYPFQICNWYCY</sequence>
<evidence type="ECO:0000313" key="3">
    <source>
        <dbReference type="EMBL" id="CAD5113267.1"/>
    </source>
</evidence>
<keyword evidence="2" id="KW-0812">Transmembrane</keyword>
<reference evidence="3 4" key="1">
    <citation type="submission" date="2020-08" db="EMBL/GenBank/DDBJ databases">
        <authorList>
            <person name="Hejnol A."/>
        </authorList>
    </citation>
    <scope>NUCLEOTIDE SEQUENCE [LARGE SCALE GENOMIC DNA]</scope>
</reference>
<dbReference type="Proteomes" id="UP000549394">
    <property type="component" value="Unassembled WGS sequence"/>
</dbReference>
<protein>
    <submittedName>
        <fullName evidence="3">DgyrCDS2446</fullName>
    </submittedName>
</protein>
<dbReference type="EMBL" id="CAJFCJ010000003">
    <property type="protein sequence ID" value="CAD5113267.1"/>
    <property type="molecule type" value="Genomic_DNA"/>
</dbReference>
<name>A0A7I8VD39_9ANNE</name>
<keyword evidence="1" id="KW-0175">Coiled coil</keyword>
<proteinExistence type="predicted"/>
<keyword evidence="2" id="KW-0472">Membrane</keyword>
<accession>A0A7I8VD39</accession>
<organism evidence="3 4">
    <name type="scientific">Dimorphilus gyrociliatus</name>
    <dbReference type="NCBI Taxonomy" id="2664684"/>
    <lineage>
        <taxon>Eukaryota</taxon>
        <taxon>Metazoa</taxon>
        <taxon>Spiralia</taxon>
        <taxon>Lophotrochozoa</taxon>
        <taxon>Annelida</taxon>
        <taxon>Polychaeta</taxon>
        <taxon>Polychaeta incertae sedis</taxon>
        <taxon>Dinophilidae</taxon>
        <taxon>Dimorphilus</taxon>
    </lineage>
</organism>
<keyword evidence="2" id="KW-1133">Transmembrane helix</keyword>
<keyword evidence="4" id="KW-1185">Reference proteome</keyword>
<dbReference type="AlphaFoldDB" id="A0A7I8VD39"/>